<name>A0A397V1P7_9GLOM</name>
<keyword evidence="2" id="KW-1185">Reference proteome</keyword>
<organism evidence="1 2">
    <name type="scientific">Gigaspora rosea</name>
    <dbReference type="NCBI Taxonomy" id="44941"/>
    <lineage>
        <taxon>Eukaryota</taxon>
        <taxon>Fungi</taxon>
        <taxon>Fungi incertae sedis</taxon>
        <taxon>Mucoromycota</taxon>
        <taxon>Glomeromycotina</taxon>
        <taxon>Glomeromycetes</taxon>
        <taxon>Diversisporales</taxon>
        <taxon>Gigasporaceae</taxon>
        <taxon>Gigaspora</taxon>
    </lineage>
</organism>
<accession>A0A397V1P7</accession>
<evidence type="ECO:0000313" key="1">
    <source>
        <dbReference type="EMBL" id="RIB13843.1"/>
    </source>
</evidence>
<sequence>MPICDCWSYELRTAKQYLEQHEKHIEFANWFIKMLEKNWRTPVAYISDWRLFRDWLLNKKLNIQIQCLVTFGEYFYEPLMQFMVGTDTIPHIRLDNRLVQLLPGRRAHKMPDKINEWISFLNDLKENFYIFFGQELLIALESLNNEDFGELFDNLECGINKAYEHFVK</sequence>
<comment type="caution">
    <text evidence="1">The sequence shown here is derived from an EMBL/GenBank/DDBJ whole genome shotgun (WGS) entry which is preliminary data.</text>
</comment>
<dbReference type="OrthoDB" id="2309379at2759"/>
<dbReference type="AlphaFoldDB" id="A0A397V1P7"/>
<evidence type="ECO:0000313" key="2">
    <source>
        <dbReference type="Proteomes" id="UP000266673"/>
    </source>
</evidence>
<gene>
    <name evidence="1" type="ORF">C2G38_2040645</name>
</gene>
<protein>
    <submittedName>
        <fullName evidence="1">Uncharacterized protein</fullName>
    </submittedName>
</protein>
<proteinExistence type="predicted"/>
<dbReference type="Proteomes" id="UP000266673">
    <property type="component" value="Unassembled WGS sequence"/>
</dbReference>
<dbReference type="EMBL" id="QKWP01000886">
    <property type="protein sequence ID" value="RIB13843.1"/>
    <property type="molecule type" value="Genomic_DNA"/>
</dbReference>
<reference evidence="1 2" key="1">
    <citation type="submission" date="2018-06" db="EMBL/GenBank/DDBJ databases">
        <title>Comparative genomics reveals the genomic features of Rhizophagus irregularis, R. cerebriforme, R. diaphanum and Gigaspora rosea, and their symbiotic lifestyle signature.</title>
        <authorList>
            <person name="Morin E."/>
            <person name="San Clemente H."/>
            <person name="Chen E.C.H."/>
            <person name="De La Providencia I."/>
            <person name="Hainaut M."/>
            <person name="Kuo A."/>
            <person name="Kohler A."/>
            <person name="Murat C."/>
            <person name="Tang N."/>
            <person name="Roy S."/>
            <person name="Loubradou J."/>
            <person name="Henrissat B."/>
            <person name="Grigoriev I.V."/>
            <person name="Corradi N."/>
            <person name="Roux C."/>
            <person name="Martin F.M."/>
        </authorList>
    </citation>
    <scope>NUCLEOTIDE SEQUENCE [LARGE SCALE GENOMIC DNA]</scope>
    <source>
        <strain evidence="1 2">DAOM 194757</strain>
    </source>
</reference>